<sequence>MAAFHAMNYIGAWELRYRDATFPARSILAGWDGVQPCVYKVASINKGGLEYTEDRNSITVTGSGARFAHSYALRNICLCSSIQFARVSRDSVLNAAMRDAPTGDQIQVVEVLQNGYMKGNPQDVLHIMNDRYVVFQPILVNSLFFIHSRARLPYSDASDKIVSEEICARLGVSLAKVPHVTPSLAQISSLTILSEASLYGRRILLCMKNSEFTRIG</sequence>
<comment type="caution">
    <text evidence="1">The sequence shown here is derived from an EMBL/GenBank/DDBJ whole genome shotgun (WGS) entry which is preliminary data.</text>
</comment>
<proteinExistence type="predicted"/>
<dbReference type="Proteomes" id="UP001457282">
    <property type="component" value="Unassembled WGS sequence"/>
</dbReference>
<accession>A0AAW1XKI0</accession>
<dbReference type="EMBL" id="JBEDUW010000003">
    <property type="protein sequence ID" value="KAK9937027.1"/>
    <property type="molecule type" value="Genomic_DNA"/>
</dbReference>
<evidence type="ECO:0000313" key="1">
    <source>
        <dbReference type="EMBL" id="KAK9937027.1"/>
    </source>
</evidence>
<dbReference type="SUPFAM" id="SSF56235">
    <property type="entry name" value="N-terminal nucleophile aminohydrolases (Ntn hydrolases)"/>
    <property type="match status" value="1"/>
</dbReference>
<reference evidence="1 2" key="1">
    <citation type="journal article" date="2023" name="G3 (Bethesda)">
        <title>A chromosome-length genome assembly and annotation of blackberry (Rubus argutus, cv. 'Hillquist').</title>
        <authorList>
            <person name="Bruna T."/>
            <person name="Aryal R."/>
            <person name="Dudchenko O."/>
            <person name="Sargent D.J."/>
            <person name="Mead D."/>
            <person name="Buti M."/>
            <person name="Cavallini A."/>
            <person name="Hytonen T."/>
            <person name="Andres J."/>
            <person name="Pham M."/>
            <person name="Weisz D."/>
            <person name="Mascagni F."/>
            <person name="Usai G."/>
            <person name="Natali L."/>
            <person name="Bassil N."/>
            <person name="Fernandez G.E."/>
            <person name="Lomsadze A."/>
            <person name="Armour M."/>
            <person name="Olukolu B."/>
            <person name="Poorten T."/>
            <person name="Britton C."/>
            <person name="Davik J."/>
            <person name="Ashrafi H."/>
            <person name="Aiden E.L."/>
            <person name="Borodovsky M."/>
            <person name="Worthington M."/>
        </authorList>
    </citation>
    <scope>NUCLEOTIDE SEQUENCE [LARGE SCALE GENOMIC DNA]</scope>
    <source>
        <strain evidence="1">PI 553951</strain>
    </source>
</reference>
<name>A0AAW1XKI0_RUBAR</name>
<gene>
    <name evidence="1" type="ORF">M0R45_013845</name>
</gene>
<protein>
    <submittedName>
        <fullName evidence="1">Uncharacterized protein</fullName>
    </submittedName>
</protein>
<dbReference type="AlphaFoldDB" id="A0AAW1XKI0"/>
<dbReference type="InterPro" id="IPR029055">
    <property type="entry name" value="Ntn_hydrolases_N"/>
</dbReference>
<dbReference type="Gene3D" id="3.60.20.10">
    <property type="entry name" value="Glutamine Phosphoribosylpyrophosphate, subunit 1, domain 1"/>
    <property type="match status" value="1"/>
</dbReference>
<keyword evidence="2" id="KW-1185">Reference proteome</keyword>
<evidence type="ECO:0000313" key="2">
    <source>
        <dbReference type="Proteomes" id="UP001457282"/>
    </source>
</evidence>
<organism evidence="1 2">
    <name type="scientific">Rubus argutus</name>
    <name type="common">Southern blackberry</name>
    <dbReference type="NCBI Taxonomy" id="59490"/>
    <lineage>
        <taxon>Eukaryota</taxon>
        <taxon>Viridiplantae</taxon>
        <taxon>Streptophyta</taxon>
        <taxon>Embryophyta</taxon>
        <taxon>Tracheophyta</taxon>
        <taxon>Spermatophyta</taxon>
        <taxon>Magnoliopsida</taxon>
        <taxon>eudicotyledons</taxon>
        <taxon>Gunneridae</taxon>
        <taxon>Pentapetalae</taxon>
        <taxon>rosids</taxon>
        <taxon>fabids</taxon>
        <taxon>Rosales</taxon>
        <taxon>Rosaceae</taxon>
        <taxon>Rosoideae</taxon>
        <taxon>Rosoideae incertae sedis</taxon>
        <taxon>Rubus</taxon>
    </lineage>
</organism>